<accession>A0A317VVH6</accession>
<dbReference type="RefSeq" id="XP_025397748.1">
    <property type="nucleotide sequence ID" value="XM_025538854.1"/>
</dbReference>
<sequence length="132" mass="14984">YVVVRFTARGNEVLRQLCHTDVQKEVWRFPSYEFIIRNGSLSVAQVRTWRPSYVNAILIASRGVRQPAPCNNITHSVFFKNIRLPGFWDGCCAGCKWKDHGARCAYASKGEVKYQPASIAALPRAIIEKLKD</sequence>
<comment type="caution">
    <text evidence="1">The sequence shown here is derived from an EMBL/GenBank/DDBJ whole genome shotgun (WGS) entry which is preliminary data.</text>
</comment>
<dbReference type="InterPro" id="IPR022190">
    <property type="entry name" value="DUF3716"/>
</dbReference>
<dbReference type="STRING" id="1448321.A0A317VVH6"/>
<protein>
    <submittedName>
        <fullName evidence="1">Uncharacterized protein</fullName>
    </submittedName>
</protein>
<evidence type="ECO:0000313" key="2">
    <source>
        <dbReference type="Proteomes" id="UP000247233"/>
    </source>
</evidence>
<dbReference type="AlphaFoldDB" id="A0A317VVH6"/>
<proteinExistence type="predicted"/>
<feature type="non-terminal residue" evidence="1">
    <location>
        <position position="132"/>
    </location>
</feature>
<gene>
    <name evidence="1" type="ORF">BO70DRAFT_256324</name>
</gene>
<organism evidence="1 2">
    <name type="scientific">Aspergillus heteromorphus CBS 117.55</name>
    <dbReference type="NCBI Taxonomy" id="1448321"/>
    <lineage>
        <taxon>Eukaryota</taxon>
        <taxon>Fungi</taxon>
        <taxon>Dikarya</taxon>
        <taxon>Ascomycota</taxon>
        <taxon>Pezizomycotina</taxon>
        <taxon>Eurotiomycetes</taxon>
        <taxon>Eurotiomycetidae</taxon>
        <taxon>Eurotiales</taxon>
        <taxon>Aspergillaceae</taxon>
        <taxon>Aspergillus</taxon>
        <taxon>Aspergillus subgen. Circumdati</taxon>
    </lineage>
</organism>
<name>A0A317VVH6_9EURO</name>
<dbReference type="Proteomes" id="UP000247233">
    <property type="component" value="Unassembled WGS sequence"/>
</dbReference>
<evidence type="ECO:0000313" key="1">
    <source>
        <dbReference type="EMBL" id="PWY76987.1"/>
    </source>
</evidence>
<dbReference type="Pfam" id="PF12511">
    <property type="entry name" value="DUF3716"/>
    <property type="match status" value="1"/>
</dbReference>
<dbReference type="OrthoDB" id="4504050at2759"/>
<feature type="non-terminal residue" evidence="1">
    <location>
        <position position="1"/>
    </location>
</feature>
<reference evidence="1 2" key="1">
    <citation type="submission" date="2016-12" db="EMBL/GenBank/DDBJ databases">
        <title>The genomes of Aspergillus section Nigri reveals drivers in fungal speciation.</title>
        <authorList>
            <consortium name="DOE Joint Genome Institute"/>
            <person name="Vesth T.C."/>
            <person name="Nybo J."/>
            <person name="Theobald S."/>
            <person name="Brandl J."/>
            <person name="Frisvad J.C."/>
            <person name="Nielsen K.F."/>
            <person name="Lyhne E.K."/>
            <person name="Kogle M.E."/>
            <person name="Kuo A."/>
            <person name="Riley R."/>
            <person name="Clum A."/>
            <person name="Nolan M."/>
            <person name="Lipzen A."/>
            <person name="Salamov A."/>
            <person name="Henrissat B."/>
            <person name="Wiebenga A."/>
            <person name="De Vries R.P."/>
            <person name="Grigoriev I.V."/>
            <person name="Mortensen U.H."/>
            <person name="Andersen M.R."/>
            <person name="Baker S.E."/>
        </authorList>
    </citation>
    <scope>NUCLEOTIDE SEQUENCE [LARGE SCALE GENOMIC DNA]</scope>
    <source>
        <strain evidence="1 2">CBS 117.55</strain>
    </source>
</reference>
<dbReference type="GeneID" id="37061091"/>
<dbReference type="VEuPathDB" id="FungiDB:BO70DRAFT_256324"/>
<keyword evidence="2" id="KW-1185">Reference proteome</keyword>
<dbReference type="EMBL" id="MSFL01000019">
    <property type="protein sequence ID" value="PWY76987.1"/>
    <property type="molecule type" value="Genomic_DNA"/>
</dbReference>